<evidence type="ECO:0000256" key="1">
    <source>
        <dbReference type="SAM" id="SignalP"/>
    </source>
</evidence>
<feature type="chain" id="PRO_5013345120" description="Extracellular membrane protein CFEM domain-containing protein" evidence="1">
    <location>
        <begin position="22"/>
        <end position="167"/>
    </location>
</feature>
<dbReference type="RefSeq" id="XP_040725967.1">
    <property type="nucleotide sequence ID" value="XM_040870468.1"/>
</dbReference>
<keyword evidence="3" id="KW-1185">Reference proteome</keyword>
<dbReference type="EMBL" id="MCFI01000007">
    <property type="protein sequence ID" value="ORY83672.1"/>
    <property type="molecule type" value="Genomic_DNA"/>
</dbReference>
<comment type="caution">
    <text evidence="2">The sequence shown here is derived from an EMBL/GenBank/DDBJ whole genome shotgun (WGS) entry which is preliminary data.</text>
</comment>
<dbReference type="AlphaFoldDB" id="A0A1Y2FI94"/>
<accession>A0A1Y2FI94</accession>
<gene>
    <name evidence="2" type="ORF">BCR37DRAFT_386708</name>
</gene>
<keyword evidence="1" id="KW-0732">Signal</keyword>
<organism evidence="2 3">
    <name type="scientific">Protomyces lactucae-debilis</name>
    <dbReference type="NCBI Taxonomy" id="2754530"/>
    <lineage>
        <taxon>Eukaryota</taxon>
        <taxon>Fungi</taxon>
        <taxon>Dikarya</taxon>
        <taxon>Ascomycota</taxon>
        <taxon>Taphrinomycotina</taxon>
        <taxon>Taphrinomycetes</taxon>
        <taxon>Taphrinales</taxon>
        <taxon>Protomycetaceae</taxon>
        <taxon>Protomyces</taxon>
    </lineage>
</organism>
<proteinExistence type="predicted"/>
<evidence type="ECO:0000313" key="2">
    <source>
        <dbReference type="EMBL" id="ORY83672.1"/>
    </source>
</evidence>
<dbReference type="GeneID" id="63787067"/>
<dbReference type="Proteomes" id="UP000193685">
    <property type="component" value="Unassembled WGS sequence"/>
</dbReference>
<evidence type="ECO:0008006" key="4">
    <source>
        <dbReference type="Google" id="ProtNLM"/>
    </source>
</evidence>
<name>A0A1Y2FI94_PROLT</name>
<protein>
    <recommendedName>
        <fullName evidence="4">Extracellular membrane protein CFEM domain-containing protein</fullName>
    </recommendedName>
</protein>
<evidence type="ECO:0000313" key="3">
    <source>
        <dbReference type="Proteomes" id="UP000193685"/>
    </source>
</evidence>
<feature type="signal peptide" evidence="1">
    <location>
        <begin position="1"/>
        <end position="21"/>
    </location>
</feature>
<reference evidence="2 3" key="1">
    <citation type="submission" date="2016-07" db="EMBL/GenBank/DDBJ databases">
        <title>Pervasive Adenine N6-methylation of Active Genes in Fungi.</title>
        <authorList>
            <consortium name="DOE Joint Genome Institute"/>
            <person name="Mondo S.J."/>
            <person name="Dannebaum R.O."/>
            <person name="Kuo R.C."/>
            <person name="Labutti K."/>
            <person name="Haridas S."/>
            <person name="Kuo A."/>
            <person name="Salamov A."/>
            <person name="Ahrendt S.R."/>
            <person name="Lipzen A."/>
            <person name="Sullivan W."/>
            <person name="Andreopoulos W.B."/>
            <person name="Clum A."/>
            <person name="Lindquist E."/>
            <person name="Daum C."/>
            <person name="Ramamoorthy G.K."/>
            <person name="Gryganskyi A."/>
            <person name="Culley D."/>
            <person name="Magnuson J.K."/>
            <person name="James T.Y."/>
            <person name="O'Malley M.A."/>
            <person name="Stajich J.E."/>
            <person name="Spatafora J.W."/>
            <person name="Visel A."/>
            <person name="Grigoriev I.V."/>
        </authorList>
    </citation>
    <scope>NUCLEOTIDE SEQUENCE [LARGE SCALE GENOMIC DNA]</scope>
    <source>
        <strain evidence="2 3">12-1054</strain>
    </source>
</reference>
<sequence>MLQQNSLSMMVFLTAFGAVAAANIDPCGASIRHGYNYATQITIKKNLAKATGASYDANACKLQCQSNFEMSFLQAAERGSLTSCQKEDPACLNVVAVVNTDSCACTFEVILSESTISGQLDNYCSISRISDRLYQGLKVEKNPNGVAQRRICWQPESHCDKKYRKGK</sequence>